<dbReference type="GO" id="GO:0008061">
    <property type="term" value="F:chitin binding"/>
    <property type="evidence" value="ECO:0007669"/>
    <property type="project" value="InterPro"/>
</dbReference>
<protein>
    <submittedName>
        <fullName evidence="3">Glyco_18 domain-containing protein</fullName>
    </submittedName>
</protein>
<name>A0A1I7UCG5_9PELO</name>
<dbReference type="PANTHER" id="PTHR46073">
    <property type="entry name" value="CHITINASE"/>
    <property type="match status" value="1"/>
</dbReference>
<dbReference type="SUPFAM" id="SSF51445">
    <property type="entry name" value="(Trans)glycosidases"/>
    <property type="match status" value="1"/>
</dbReference>
<dbReference type="PANTHER" id="PTHR46073:SF1">
    <property type="entry name" value="GH18 DOMAIN-CONTAINING PROTEIN-RELATED"/>
    <property type="match status" value="1"/>
</dbReference>
<dbReference type="InterPro" id="IPR029070">
    <property type="entry name" value="Chitinase_insertion_sf"/>
</dbReference>
<dbReference type="SUPFAM" id="SSF54556">
    <property type="entry name" value="Chitinase insertion domain"/>
    <property type="match status" value="1"/>
</dbReference>
<dbReference type="AlphaFoldDB" id="A0A1I7UCG5"/>
<dbReference type="WBParaSite" id="Csp11.Scaffold629.g7933.t2">
    <property type="protein sequence ID" value="Csp11.Scaffold629.g7933.t2"/>
    <property type="gene ID" value="Csp11.Scaffold629.g7933"/>
</dbReference>
<dbReference type="Pfam" id="PF00704">
    <property type="entry name" value="Glyco_hydro_18"/>
    <property type="match status" value="1"/>
</dbReference>
<evidence type="ECO:0000313" key="3">
    <source>
        <dbReference type="WBParaSite" id="Csp11.Scaffold629.g7933.t2"/>
    </source>
</evidence>
<sequence length="386" mass="44646">MEQPAVPRRPPHVSRNNRLETRHLSALSPLPPASKCGKRIVGYYTEWEPMKMKPRQLKKLTHLIFQHIPMNATGHVNYQDSAQRRRLTEMRKMAKSENGKVKVMFSIGGHLNSEYLSGIIADLDIRKKFINSIINFIKINQLDGVDLFWNWPTSSDMDSFVDLVRELRGNLTEAAITESRKDHYLLSLVAPPTPSDYEQYFDLEKFLDHVDFVNVMVSTTMLRGLKKLESLSDQMLHCMEETTEIKLNMAVSFYGRYWKRVNTNDTDEMWKTAELTDGVAEGSFLTWRYLKKNGWTSEAVWHEETRTPFVWRPKERIFFVFENEQSLKEKMDYVTDNNLGGIYIWALGADDDEDTLLDTVSSVDLCEGGSGDTINYMCDNASINLK</sequence>
<evidence type="ECO:0000259" key="1">
    <source>
        <dbReference type="PROSITE" id="PS51910"/>
    </source>
</evidence>
<dbReference type="InterPro" id="IPR011583">
    <property type="entry name" value="Chitinase_II/V-like_cat"/>
</dbReference>
<dbReference type="Gene3D" id="3.20.20.80">
    <property type="entry name" value="Glycosidases"/>
    <property type="match status" value="2"/>
</dbReference>
<evidence type="ECO:0000313" key="2">
    <source>
        <dbReference type="Proteomes" id="UP000095282"/>
    </source>
</evidence>
<dbReference type="PROSITE" id="PS51910">
    <property type="entry name" value="GH18_2"/>
    <property type="match status" value="1"/>
</dbReference>
<dbReference type="eggNOG" id="KOG2806">
    <property type="taxonomic scope" value="Eukaryota"/>
</dbReference>
<dbReference type="Proteomes" id="UP000095282">
    <property type="component" value="Unplaced"/>
</dbReference>
<dbReference type="InterPro" id="IPR017853">
    <property type="entry name" value="GH"/>
</dbReference>
<keyword evidence="2" id="KW-1185">Reference proteome</keyword>
<dbReference type="STRING" id="1561998.A0A1I7UCG5"/>
<feature type="domain" description="GH18" evidence="1">
    <location>
        <begin position="38"/>
        <end position="367"/>
    </location>
</feature>
<organism evidence="2 3">
    <name type="scientific">Caenorhabditis tropicalis</name>
    <dbReference type="NCBI Taxonomy" id="1561998"/>
    <lineage>
        <taxon>Eukaryota</taxon>
        <taxon>Metazoa</taxon>
        <taxon>Ecdysozoa</taxon>
        <taxon>Nematoda</taxon>
        <taxon>Chromadorea</taxon>
        <taxon>Rhabditida</taxon>
        <taxon>Rhabditina</taxon>
        <taxon>Rhabditomorpha</taxon>
        <taxon>Rhabditoidea</taxon>
        <taxon>Rhabditidae</taxon>
        <taxon>Peloderinae</taxon>
        <taxon>Caenorhabditis</taxon>
    </lineage>
</organism>
<reference evidence="3" key="1">
    <citation type="submission" date="2016-11" db="UniProtKB">
        <authorList>
            <consortium name="WormBaseParasite"/>
        </authorList>
    </citation>
    <scope>IDENTIFICATION</scope>
</reference>
<proteinExistence type="predicted"/>
<dbReference type="InterPro" id="IPR001223">
    <property type="entry name" value="Glyco_hydro18_cat"/>
</dbReference>
<accession>A0A1I7UCG5</accession>
<dbReference type="Gene3D" id="3.10.50.10">
    <property type="match status" value="1"/>
</dbReference>
<dbReference type="SMART" id="SM00636">
    <property type="entry name" value="Glyco_18"/>
    <property type="match status" value="1"/>
</dbReference>
<dbReference type="GO" id="GO:0005975">
    <property type="term" value="P:carbohydrate metabolic process"/>
    <property type="evidence" value="ECO:0007669"/>
    <property type="project" value="InterPro"/>
</dbReference>